<dbReference type="SUPFAM" id="SSF49303">
    <property type="entry name" value="beta-Galactosidase/glucuronidase domain"/>
    <property type="match status" value="2"/>
</dbReference>
<dbReference type="EC" id="3.2.1.23" evidence="3 7"/>
<dbReference type="PROSITE" id="PS00719">
    <property type="entry name" value="GLYCOSYL_HYDROL_F2_1"/>
    <property type="match status" value="1"/>
</dbReference>
<dbReference type="GO" id="GO:0016787">
    <property type="term" value="F:hydrolase activity"/>
    <property type="evidence" value="ECO:0007669"/>
    <property type="project" value="UniProtKB-KW"/>
</dbReference>
<keyword evidence="5 7" id="KW-0326">Glycosidase</keyword>
<reference evidence="10" key="1">
    <citation type="journal article" date="2019" name="Int. J. Syst. Evol. Microbiol.">
        <title>The Global Catalogue of Microorganisms (GCM) 10K type strain sequencing project: providing services to taxonomists for standard genome sequencing and annotation.</title>
        <authorList>
            <consortium name="The Broad Institute Genomics Platform"/>
            <consortium name="The Broad Institute Genome Sequencing Center for Infectious Disease"/>
            <person name="Wu L."/>
            <person name="Ma J."/>
        </authorList>
    </citation>
    <scope>NUCLEOTIDE SEQUENCE [LARGE SCALE GENOMIC DNA]</scope>
    <source>
        <strain evidence="10">CCUG 53270</strain>
    </source>
</reference>
<dbReference type="InterPro" id="IPR036156">
    <property type="entry name" value="Beta-gal/glucu_dom_sf"/>
</dbReference>
<dbReference type="PRINTS" id="PR00132">
    <property type="entry name" value="GLHYDRLASE2"/>
</dbReference>
<dbReference type="Gene3D" id="2.70.98.10">
    <property type="match status" value="1"/>
</dbReference>
<dbReference type="SMART" id="SM01038">
    <property type="entry name" value="Bgal_small_N"/>
    <property type="match status" value="1"/>
</dbReference>
<dbReference type="InterPro" id="IPR006102">
    <property type="entry name" value="Ig-like_GH2"/>
</dbReference>
<dbReference type="Pfam" id="PF02836">
    <property type="entry name" value="Glyco_hydro_2_C"/>
    <property type="match status" value="1"/>
</dbReference>
<dbReference type="PANTHER" id="PTHR46323:SF2">
    <property type="entry name" value="BETA-GALACTOSIDASE"/>
    <property type="match status" value="1"/>
</dbReference>
<dbReference type="InterPro" id="IPR006104">
    <property type="entry name" value="Glyco_hydro_2_N"/>
</dbReference>
<feature type="domain" description="Beta galactosidase small chain/" evidence="8">
    <location>
        <begin position="734"/>
        <end position="1004"/>
    </location>
</feature>
<dbReference type="SUPFAM" id="SSF49785">
    <property type="entry name" value="Galactose-binding domain-like"/>
    <property type="match status" value="1"/>
</dbReference>
<accession>A0ABW3UNM7</accession>
<dbReference type="InterPro" id="IPR050347">
    <property type="entry name" value="Bact_Beta-galactosidase"/>
</dbReference>
<evidence type="ECO:0000256" key="4">
    <source>
        <dbReference type="ARBA" id="ARBA00022801"/>
    </source>
</evidence>
<sequence>MSFVNKYWEDPNVLHVNRQKARSYYIPYSGKETAKAGQRGGSPFYQTLNGSWKFQYYPSVTQVQDGFYQEQADLSGWDDLLVPSCWQVNGYDQLQYVNVRYPIPVDPPYVPDKNPAGVYVREFNLKEQWDEKDKYIVFEGVNACFYVWVNGVFVGYSQGSRIPSEFDISSHVKRGRNRIAVMVLKWCDGTYLEDQDLWRYTGIFRDVYLLARDASHIRDVFVRQQLAEDFSQAVLQVELEAAGSAEVKLELQDAQGKPVVDGVTIVDGRGSVQLTVDNPQLWNAEQPYLYQLYVCSGEEVLRFPVGFRRIDIVDGVFKINNQAIKLKGVNRHDSHPELGQTIPIAHMIQDLRLMKRHNVNTIRASHYPNDPRFLELCNEFGFYVIDEADLECHGIGRAEDWAEGAFHKLSANPEWRAAFVERAERMVERDKNQPCVIMWSMGNESGYAENHMAMAEWTRRRDSSRPVHYEGAAPVYKGNPNVECLDLESRMYASVDDIRGYAEDESNTKPLFLCEYSHAMGNGPGDLKDYWEVIYRYPKLMGGCVWEWCDHGIKTETADGVPFFAYGGDFGEVPHDGNFCIDGLVTPDRTPHTGLLELKQVIAPVRIEADDLKTGLVKVTNLYDFADLSHLALRWKLEKDGEIIQQGTVWELTAAPHAAQVLKLPYEVPANQAGRFFLTLSCWLKEETRWAEAGYEIMFEQFELEQDSIDAPIAGGDGWGASDIQVREEAGRLVVEGFDFRHVFDLNAGAFVEISKQGVPMLAAPTHFQIWRAPIDNDMYMRKKWQDKGLDGAKTKVYRAEWKAQGSQAVEIAVSFSLTGYNRYPYLHGEANWIIAGTGAIELDVQVKVREDLEFLPRFGLQLTMPKGMEQVEYFGNGPHESYIDKRQSVKKGRYQLTVDEMFENYIMPQENGSRFGTEWAVVSNALGMGLAFQASQPFSFQASHYTPEDLTKAEHTYELVKRKETIVHLDYKMSGVGSASCGPELLEPYRFNEKEFQYKLKLQPVFKEDGYDGI</sequence>
<dbReference type="Proteomes" id="UP001597180">
    <property type="component" value="Unassembled WGS sequence"/>
</dbReference>
<dbReference type="InterPro" id="IPR006103">
    <property type="entry name" value="Glyco_hydro_2_cat"/>
</dbReference>
<dbReference type="Gene3D" id="2.60.120.260">
    <property type="entry name" value="Galactose-binding domain-like"/>
    <property type="match status" value="1"/>
</dbReference>
<evidence type="ECO:0000256" key="6">
    <source>
        <dbReference type="ARBA" id="ARBA00032230"/>
    </source>
</evidence>
<comment type="caution">
    <text evidence="9">The sequence shown here is derived from an EMBL/GenBank/DDBJ whole genome shotgun (WGS) entry which is preliminary data.</text>
</comment>
<keyword evidence="10" id="KW-1185">Reference proteome</keyword>
<evidence type="ECO:0000256" key="7">
    <source>
        <dbReference type="RuleBase" id="RU361154"/>
    </source>
</evidence>
<dbReference type="InterPro" id="IPR006101">
    <property type="entry name" value="Glyco_hydro_2"/>
</dbReference>
<dbReference type="RefSeq" id="WP_345585497.1">
    <property type="nucleotide sequence ID" value="NZ_BAABJG010000003.1"/>
</dbReference>
<dbReference type="Gene3D" id="2.60.40.10">
    <property type="entry name" value="Immunoglobulins"/>
    <property type="match status" value="2"/>
</dbReference>
<evidence type="ECO:0000313" key="10">
    <source>
        <dbReference type="Proteomes" id="UP001597180"/>
    </source>
</evidence>
<dbReference type="Pfam" id="PF00703">
    <property type="entry name" value="Glyco_hydro_2"/>
    <property type="match status" value="1"/>
</dbReference>
<evidence type="ECO:0000256" key="2">
    <source>
        <dbReference type="ARBA" id="ARBA00007401"/>
    </source>
</evidence>
<comment type="catalytic activity">
    <reaction evidence="1 7">
        <text>Hydrolysis of terminal non-reducing beta-D-galactose residues in beta-D-galactosides.</text>
        <dbReference type="EC" id="3.2.1.23"/>
    </reaction>
</comment>
<dbReference type="InterPro" id="IPR011013">
    <property type="entry name" value="Gal_mutarotase_sf_dom"/>
</dbReference>
<dbReference type="InterPro" id="IPR017853">
    <property type="entry name" value="GH"/>
</dbReference>
<keyword evidence="4 7" id="KW-0378">Hydrolase</keyword>
<evidence type="ECO:0000256" key="5">
    <source>
        <dbReference type="ARBA" id="ARBA00023295"/>
    </source>
</evidence>
<dbReference type="EMBL" id="JBHTLU010000019">
    <property type="protein sequence ID" value="MFD1221501.1"/>
    <property type="molecule type" value="Genomic_DNA"/>
</dbReference>
<evidence type="ECO:0000256" key="3">
    <source>
        <dbReference type="ARBA" id="ARBA00012756"/>
    </source>
</evidence>
<proteinExistence type="inferred from homology"/>
<dbReference type="Pfam" id="PF16353">
    <property type="entry name" value="LacZ_4"/>
    <property type="match status" value="1"/>
</dbReference>
<dbReference type="InterPro" id="IPR013783">
    <property type="entry name" value="Ig-like_fold"/>
</dbReference>
<dbReference type="Pfam" id="PF02929">
    <property type="entry name" value="Bgal_small_N"/>
    <property type="match status" value="1"/>
</dbReference>
<dbReference type="InterPro" id="IPR004199">
    <property type="entry name" value="B-gal_small/dom_5"/>
</dbReference>
<protein>
    <recommendedName>
        <fullName evidence="3 7">Beta-galactosidase</fullName>
        <ecNumber evidence="3 7">3.2.1.23</ecNumber>
    </recommendedName>
    <alternativeName>
        <fullName evidence="6 7">Lactase</fullName>
    </alternativeName>
</protein>
<dbReference type="InterPro" id="IPR032312">
    <property type="entry name" value="LacZ_4"/>
</dbReference>
<dbReference type="InterPro" id="IPR014718">
    <property type="entry name" value="GH-type_carb-bd"/>
</dbReference>
<dbReference type="Pfam" id="PF02837">
    <property type="entry name" value="Glyco_hydro_2_N"/>
    <property type="match status" value="1"/>
</dbReference>
<dbReference type="InterPro" id="IPR023230">
    <property type="entry name" value="Glyco_hydro_2_CS"/>
</dbReference>
<evidence type="ECO:0000259" key="8">
    <source>
        <dbReference type="SMART" id="SM01038"/>
    </source>
</evidence>
<evidence type="ECO:0000313" key="9">
    <source>
        <dbReference type="EMBL" id="MFD1221501.1"/>
    </source>
</evidence>
<comment type="similarity">
    <text evidence="2 7">Belongs to the glycosyl hydrolase 2 family.</text>
</comment>
<dbReference type="PANTHER" id="PTHR46323">
    <property type="entry name" value="BETA-GALACTOSIDASE"/>
    <property type="match status" value="1"/>
</dbReference>
<name>A0ABW3UNM7_9BACL</name>
<dbReference type="Gene3D" id="3.20.20.80">
    <property type="entry name" value="Glycosidases"/>
    <property type="match status" value="1"/>
</dbReference>
<dbReference type="SUPFAM" id="SSF51445">
    <property type="entry name" value="(Trans)glycosidases"/>
    <property type="match status" value="1"/>
</dbReference>
<evidence type="ECO:0000256" key="1">
    <source>
        <dbReference type="ARBA" id="ARBA00001412"/>
    </source>
</evidence>
<dbReference type="SUPFAM" id="SSF74650">
    <property type="entry name" value="Galactose mutarotase-like"/>
    <property type="match status" value="1"/>
</dbReference>
<organism evidence="9 10">
    <name type="scientific">Paenibacillus vulneris</name>
    <dbReference type="NCBI Taxonomy" id="1133364"/>
    <lineage>
        <taxon>Bacteria</taxon>
        <taxon>Bacillati</taxon>
        <taxon>Bacillota</taxon>
        <taxon>Bacilli</taxon>
        <taxon>Bacillales</taxon>
        <taxon>Paenibacillaceae</taxon>
        <taxon>Paenibacillus</taxon>
    </lineage>
</organism>
<gene>
    <name evidence="9" type="ORF">ACFQ4B_15390</name>
</gene>
<dbReference type="InterPro" id="IPR008979">
    <property type="entry name" value="Galactose-bd-like_sf"/>
</dbReference>